<dbReference type="Gene3D" id="3.40.50.2300">
    <property type="match status" value="2"/>
</dbReference>
<dbReference type="InterPro" id="IPR006311">
    <property type="entry name" value="TAT_signal"/>
</dbReference>
<proteinExistence type="inferred from homology"/>
<evidence type="ECO:0000256" key="2">
    <source>
        <dbReference type="ARBA" id="ARBA00022729"/>
    </source>
</evidence>
<accession>A0A831TIR7</accession>
<dbReference type="SUPFAM" id="SSF53822">
    <property type="entry name" value="Periplasmic binding protein-like I"/>
    <property type="match status" value="1"/>
</dbReference>
<keyword evidence="2" id="KW-0732">Signal</keyword>
<name>A0A831TIR7_9BACT</name>
<comment type="caution">
    <text evidence="6">The sequence shown here is derived from an EMBL/GenBank/DDBJ whole genome shotgun (WGS) entry which is preliminary data.</text>
</comment>
<dbReference type="PANTHER" id="PTHR30483">
    <property type="entry name" value="LEUCINE-SPECIFIC-BINDING PROTEIN"/>
    <property type="match status" value="1"/>
</dbReference>
<evidence type="ECO:0000256" key="3">
    <source>
        <dbReference type="SAM" id="MobiDB-lite"/>
    </source>
</evidence>
<gene>
    <name evidence="6" type="ORF">ENP34_15060</name>
</gene>
<keyword evidence="4" id="KW-0472">Membrane</keyword>
<dbReference type="InterPro" id="IPR028081">
    <property type="entry name" value="Leu-bd"/>
</dbReference>
<dbReference type="AlphaFoldDB" id="A0A831TIR7"/>
<evidence type="ECO:0000259" key="5">
    <source>
        <dbReference type="Pfam" id="PF13458"/>
    </source>
</evidence>
<comment type="similarity">
    <text evidence="1">Belongs to the leucine-binding protein family.</text>
</comment>
<keyword evidence="4" id="KW-1133">Transmembrane helix</keyword>
<keyword evidence="4" id="KW-0812">Transmembrane</keyword>
<sequence length="453" mass="48429">MSEKRELLSSTVLGARCSRRLLLRGAFAAALAPSLGALLAACGGETASTPTAPAPATSPTLPAATPTPAAAASPTVAATPTGQAGGEPVRIGLLLPYSGVYTALGENITRGLELYLEEIGYQAGGRTIEVYKEDDAANPEVGLTKARQLVERDGVHLLAGIVHSGVATALRDFVDSQQIPLIIANAGAAALTRDPAQRSPYIFRVSFANGQYEWPLGPYAHDSLGYARVAVTAPDYSAGHEKANAFKAAFQKAGGQIVDEVYPPLDTADFGPFLQRLQQAQVDAVWAFFAGADAVRFVQQYNDFGLKDQFPLIGAGDLVDEAYLEQQGEAALDAVTSLHYTPQYDSPENQAFVEAFRGKHGQVPNQFAYQGYLCARVIAEALDAVEGQVEEREAFLSALKQVQFTGPTGQFRFHPETQNVVFTVFFRRVERLDDGSLGNVVLDKVEGIDDLSF</sequence>
<organism evidence="6">
    <name type="scientific">Thermorudis peleae</name>
    <dbReference type="NCBI Taxonomy" id="1382356"/>
    <lineage>
        <taxon>Bacteria</taxon>
        <taxon>Pseudomonadati</taxon>
        <taxon>Thermomicrobiota</taxon>
        <taxon>Thermomicrobia</taxon>
        <taxon>Thermomicrobia incertae sedis</taxon>
        <taxon>Thermorudis</taxon>
    </lineage>
</organism>
<dbReference type="PROSITE" id="PS51318">
    <property type="entry name" value="TAT"/>
    <property type="match status" value="1"/>
</dbReference>
<dbReference type="Pfam" id="PF13458">
    <property type="entry name" value="Peripla_BP_6"/>
    <property type="match status" value="1"/>
</dbReference>
<feature type="compositionally biased region" description="Low complexity" evidence="3">
    <location>
        <begin position="46"/>
        <end position="81"/>
    </location>
</feature>
<feature type="domain" description="Leucine-binding protein" evidence="5">
    <location>
        <begin position="88"/>
        <end position="430"/>
    </location>
</feature>
<reference evidence="6" key="1">
    <citation type="journal article" date="2020" name="mSystems">
        <title>Genome- and Community-Level Interaction Insights into Carbon Utilization and Element Cycling Functions of Hydrothermarchaeota in Hydrothermal Sediment.</title>
        <authorList>
            <person name="Zhou Z."/>
            <person name="Liu Y."/>
            <person name="Xu W."/>
            <person name="Pan J."/>
            <person name="Luo Z.H."/>
            <person name="Li M."/>
        </authorList>
    </citation>
    <scope>NUCLEOTIDE SEQUENCE [LARGE SCALE GENOMIC DNA]</scope>
    <source>
        <strain evidence="6">SpSt-210</strain>
    </source>
</reference>
<dbReference type="EMBL" id="DSIY01000349">
    <property type="protein sequence ID" value="HEG92735.1"/>
    <property type="molecule type" value="Genomic_DNA"/>
</dbReference>
<dbReference type="CDD" id="cd06360">
    <property type="entry name" value="PBP1_alkylbenzenes-like"/>
    <property type="match status" value="1"/>
</dbReference>
<dbReference type="PANTHER" id="PTHR30483:SF6">
    <property type="entry name" value="PERIPLASMIC BINDING PROTEIN OF ABC TRANSPORTER FOR NATURAL AMINO ACIDS"/>
    <property type="match status" value="1"/>
</dbReference>
<feature type="region of interest" description="Disordered" evidence="3">
    <location>
        <begin position="46"/>
        <end position="84"/>
    </location>
</feature>
<dbReference type="InterPro" id="IPR051010">
    <property type="entry name" value="BCAA_transport"/>
</dbReference>
<evidence type="ECO:0000256" key="4">
    <source>
        <dbReference type="SAM" id="Phobius"/>
    </source>
</evidence>
<evidence type="ECO:0000256" key="1">
    <source>
        <dbReference type="ARBA" id="ARBA00010062"/>
    </source>
</evidence>
<evidence type="ECO:0000313" key="6">
    <source>
        <dbReference type="EMBL" id="HEG92735.1"/>
    </source>
</evidence>
<protein>
    <submittedName>
        <fullName evidence="6">ABC transporter substrate-binding protein</fullName>
    </submittedName>
</protein>
<feature type="transmembrane region" description="Helical" evidence="4">
    <location>
        <begin position="21"/>
        <end position="41"/>
    </location>
</feature>
<dbReference type="InterPro" id="IPR028082">
    <property type="entry name" value="Peripla_BP_I"/>
</dbReference>